<evidence type="ECO:0000256" key="2">
    <source>
        <dbReference type="SAM" id="MobiDB-lite"/>
    </source>
</evidence>
<dbReference type="STRING" id="1448320.A0A319EDF4"/>
<dbReference type="OrthoDB" id="19232at2759"/>
<reference evidence="3 4" key="1">
    <citation type="submission" date="2018-02" db="EMBL/GenBank/DDBJ databases">
        <title>The genomes of Aspergillus section Nigri reveals drivers in fungal speciation.</title>
        <authorList>
            <consortium name="DOE Joint Genome Institute"/>
            <person name="Vesth T.C."/>
            <person name="Nybo J."/>
            <person name="Theobald S."/>
            <person name="Brandl J."/>
            <person name="Frisvad J.C."/>
            <person name="Nielsen K.F."/>
            <person name="Lyhne E.K."/>
            <person name="Kogle M.E."/>
            <person name="Kuo A."/>
            <person name="Riley R."/>
            <person name="Clum A."/>
            <person name="Nolan M."/>
            <person name="Lipzen A."/>
            <person name="Salamov A."/>
            <person name="Henrissat B."/>
            <person name="Wiebenga A."/>
            <person name="De vries R.P."/>
            <person name="Grigoriev I.V."/>
            <person name="Mortensen U.H."/>
            <person name="Andersen M.R."/>
            <person name="Baker S.E."/>
        </authorList>
    </citation>
    <scope>NUCLEOTIDE SEQUENCE [LARGE SCALE GENOMIC DNA]</scope>
    <source>
        <strain evidence="3 4">CBS 707.79</strain>
    </source>
</reference>
<dbReference type="GO" id="GO:0005886">
    <property type="term" value="C:plasma membrane"/>
    <property type="evidence" value="ECO:0007669"/>
    <property type="project" value="TreeGrafter"/>
</dbReference>
<dbReference type="VEuPathDB" id="FungiDB:BO71DRAFT_364175"/>
<gene>
    <name evidence="3" type="ORF">BO71DRAFT_364175</name>
</gene>
<feature type="compositionally biased region" description="Low complexity" evidence="2">
    <location>
        <begin position="853"/>
        <end position="873"/>
    </location>
</feature>
<feature type="compositionally biased region" description="Basic and acidic residues" evidence="2">
    <location>
        <begin position="574"/>
        <end position="584"/>
    </location>
</feature>
<dbReference type="Proteomes" id="UP000247810">
    <property type="component" value="Unassembled WGS sequence"/>
</dbReference>
<feature type="compositionally biased region" description="Polar residues" evidence="2">
    <location>
        <begin position="883"/>
        <end position="896"/>
    </location>
</feature>
<feature type="compositionally biased region" description="Gly residues" evidence="2">
    <location>
        <begin position="1112"/>
        <end position="1122"/>
    </location>
</feature>
<feature type="compositionally biased region" description="Low complexity" evidence="2">
    <location>
        <begin position="926"/>
        <end position="945"/>
    </location>
</feature>
<dbReference type="InterPro" id="IPR039786">
    <property type="entry name" value="EFR3"/>
</dbReference>
<feature type="region of interest" description="Disordered" evidence="2">
    <location>
        <begin position="853"/>
        <end position="901"/>
    </location>
</feature>
<name>A0A319EDF4_9EURO</name>
<feature type="compositionally biased region" description="Polar residues" evidence="2">
    <location>
        <begin position="468"/>
        <end position="482"/>
    </location>
</feature>
<evidence type="ECO:0008006" key="5">
    <source>
        <dbReference type="Google" id="ProtNLM"/>
    </source>
</evidence>
<dbReference type="Pfam" id="PF21072">
    <property type="entry name" value="EFR3"/>
    <property type="match status" value="2"/>
</dbReference>
<sequence length="1122" mass="121568">MEGVRQSCRPKHQVLVLKCYPQYQKGIPDVKPNPSELSYLLYYASTRRSKLTKVGAFLEKRAARDVWRRKMGNVQVTLQILTALIEKVPRDLPIYARYVLTVIETVLRSRDISIVEDSIATFEMFCRHQDMAALSAEQEFATQYREVVRTYASFADVHSDPAISAPLAIRWRTAGLRAIKGVVSSEAALAADGGDSLKIILPVILENLCQGDEDQLLALEQQLHEAEKSSEADSAHRRRVSTATVQTVDTVNGDPALASQSAADADKKAEMDVRLLALRCLESIVVIGSSRGQIRVTTKIVLDFILHKSRASDLGLSLESTENWATSLIELVAKWCPVQVRFIILVAAMELLFDTTPKEGALDEPFTIVYMIDWLLKSSVNMMGLSVIDVLLGLMQHMSALLLPAGTEKPTEPSGKRKELLSLLERSIGNLATHIYYGDQIVDMIRTILTRIKPTSTPEHPAPAQADSPGSQAGSLSGETGSAAFSTTAGKVSALKSIKNILLVANSGKPAAVTGVESRNPVGIHVWEGTQWLLQERQSDVRISYADAFLSWLKLETRTGDLVVKDKHAKPSSPKRELGDERPGKRSVSTGVHHRERAAFAAQSNFLRMLHLTLYDIAHESPARVSEIRLLHLILSNLVEKLGVNAARFGLPMVLRLQEDMDTSQSLVSVPAKINIGSLVYGYLWALSERFDLETSDVGRSIQSEIVKRQKLGLWLEYIRLPAAGLEHIIQDGESHAITGNSRPVDQMSPFKGDTEQFVRGIEDVYNEAVISAHSPPSSPGHTFILPVPGHGSVSAAPQRPPLLPVLVREQMLSGWSRESCLAAADREKTEALSLSGSRAGTLAIRSHFYLSGAEGSSPSTSSPTSAQQGAAGLHNSRRMSVPESSRTQLPNSNKESPVHVNELRRVLSINDQRRLSPLRGRLDASNRSVISSSSESMVSGYSMSEVDGDGASIRHHSSRSGYMTPDGDATPRAENGYMASDDIPPVPPIPPSLSIPGGANDSQRSLASDRPSTAPGPRRVPTANGKPGTGTGTGTSGTPQHGKSLNKHKSRSSTGLAAAAADGDNSRYDGAPEGESAQRRDVQDLLNGFLSPAHAESRNGTGRPRAAGRRGITGGIGRPPY</sequence>
<evidence type="ECO:0000256" key="1">
    <source>
        <dbReference type="ARBA" id="ARBA00010216"/>
    </source>
</evidence>
<accession>A0A319EDF4</accession>
<feature type="region of interest" description="Disordered" evidence="2">
    <location>
        <begin position="926"/>
        <end position="1122"/>
    </location>
</feature>
<protein>
    <recommendedName>
        <fullName evidence="5">Protein efr3</fullName>
    </recommendedName>
</protein>
<evidence type="ECO:0000313" key="3">
    <source>
        <dbReference type="EMBL" id="PYH89102.1"/>
    </source>
</evidence>
<dbReference type="PANTHER" id="PTHR47766">
    <property type="entry name" value="PROTEIN EFR3"/>
    <property type="match status" value="1"/>
</dbReference>
<dbReference type="InterPro" id="IPR049150">
    <property type="entry name" value="EFR3_HEAT-like_rpt"/>
</dbReference>
<feature type="compositionally biased region" description="Pro residues" evidence="2">
    <location>
        <begin position="985"/>
        <end position="994"/>
    </location>
</feature>
<feature type="region of interest" description="Disordered" evidence="2">
    <location>
        <begin position="454"/>
        <end position="482"/>
    </location>
</feature>
<dbReference type="AlphaFoldDB" id="A0A319EDF4"/>
<evidence type="ECO:0000313" key="4">
    <source>
        <dbReference type="Proteomes" id="UP000247810"/>
    </source>
</evidence>
<dbReference type="PANTHER" id="PTHR47766:SF1">
    <property type="entry name" value="PROTEIN EFR3"/>
    <property type="match status" value="1"/>
</dbReference>
<keyword evidence="4" id="KW-1185">Reference proteome</keyword>
<dbReference type="GO" id="GO:0072659">
    <property type="term" value="P:protein localization to plasma membrane"/>
    <property type="evidence" value="ECO:0007669"/>
    <property type="project" value="InterPro"/>
</dbReference>
<proteinExistence type="inferred from homology"/>
<comment type="similarity">
    <text evidence="1">Belongs to the EFR3 family.</text>
</comment>
<dbReference type="EMBL" id="KZ826048">
    <property type="protein sequence ID" value="PYH89102.1"/>
    <property type="molecule type" value="Genomic_DNA"/>
</dbReference>
<organism evidence="3 4">
    <name type="scientific">Aspergillus ellipticus CBS 707.79</name>
    <dbReference type="NCBI Taxonomy" id="1448320"/>
    <lineage>
        <taxon>Eukaryota</taxon>
        <taxon>Fungi</taxon>
        <taxon>Dikarya</taxon>
        <taxon>Ascomycota</taxon>
        <taxon>Pezizomycotina</taxon>
        <taxon>Eurotiomycetes</taxon>
        <taxon>Eurotiomycetidae</taxon>
        <taxon>Eurotiales</taxon>
        <taxon>Aspergillaceae</taxon>
        <taxon>Aspergillus</taxon>
        <taxon>Aspergillus subgen. Circumdati</taxon>
    </lineage>
</organism>
<feature type="region of interest" description="Disordered" evidence="2">
    <location>
        <begin position="565"/>
        <end position="592"/>
    </location>
</feature>